<feature type="domain" description="Cation-transporting P-type ATPase N-terminal" evidence="9">
    <location>
        <begin position="275"/>
        <end position="319"/>
    </location>
</feature>
<evidence type="ECO:0000256" key="2">
    <source>
        <dbReference type="ARBA" id="ARBA00022723"/>
    </source>
</evidence>
<evidence type="ECO:0000256" key="8">
    <source>
        <dbReference type="SAM" id="Phobius"/>
    </source>
</evidence>
<evidence type="ECO:0000256" key="1">
    <source>
        <dbReference type="ARBA" id="ARBA00004141"/>
    </source>
</evidence>
<dbReference type="GO" id="GO:0046872">
    <property type="term" value="F:metal ion binding"/>
    <property type="evidence" value="ECO:0007669"/>
    <property type="project" value="UniProtKB-KW"/>
</dbReference>
<protein>
    <recommendedName>
        <fullName evidence="9">Cation-transporting P-type ATPase N-terminal domain-containing protein</fullName>
    </recommendedName>
</protein>
<evidence type="ECO:0000256" key="6">
    <source>
        <dbReference type="ARBA" id="ARBA00022967"/>
    </source>
</evidence>
<dbReference type="PANTHER" id="PTHR45630:SF11">
    <property type="entry name" value="CATION-TRANSPORTING P-TYPE ATPASE N-TERMINAL DOMAIN-CONTAINING PROTEIN"/>
    <property type="match status" value="1"/>
</dbReference>
<feature type="non-terminal residue" evidence="10">
    <location>
        <position position="332"/>
    </location>
</feature>
<dbReference type="Pfam" id="PF00690">
    <property type="entry name" value="Cation_ATPase_N"/>
    <property type="match status" value="1"/>
</dbReference>
<dbReference type="InterPro" id="IPR006544">
    <property type="entry name" value="P-type_TPase_V"/>
</dbReference>
<dbReference type="Proteomes" id="UP001151582">
    <property type="component" value="Unassembled WGS sequence"/>
</dbReference>
<accession>A0A9W8EAJ4</accession>
<keyword evidence="3" id="KW-0547">Nucleotide-binding</keyword>
<keyword evidence="5" id="KW-0460">Magnesium</keyword>
<name>A0A9W8EAJ4_9FUNG</name>
<evidence type="ECO:0000313" key="11">
    <source>
        <dbReference type="Proteomes" id="UP001151582"/>
    </source>
</evidence>
<dbReference type="GO" id="GO:0140358">
    <property type="term" value="F:P-type transmembrane transporter activity"/>
    <property type="evidence" value="ECO:0007669"/>
    <property type="project" value="InterPro"/>
</dbReference>
<keyword evidence="6" id="KW-1278">Translocase</keyword>
<keyword evidence="11" id="KW-1185">Reference proteome</keyword>
<evidence type="ECO:0000313" key="10">
    <source>
        <dbReference type="EMBL" id="KAJ1971730.1"/>
    </source>
</evidence>
<evidence type="ECO:0000256" key="5">
    <source>
        <dbReference type="ARBA" id="ARBA00022842"/>
    </source>
</evidence>
<keyword evidence="8" id="KW-0472">Membrane</keyword>
<keyword evidence="2" id="KW-0479">Metal-binding</keyword>
<dbReference type="GO" id="GO:0016020">
    <property type="term" value="C:membrane"/>
    <property type="evidence" value="ECO:0007669"/>
    <property type="project" value="UniProtKB-SubCell"/>
</dbReference>
<comment type="subcellular location">
    <subcellularLocation>
        <location evidence="1">Membrane</location>
        <topology evidence="1">Multi-pass membrane protein</topology>
    </subcellularLocation>
</comment>
<feature type="compositionally biased region" description="Polar residues" evidence="7">
    <location>
        <begin position="37"/>
        <end position="54"/>
    </location>
</feature>
<feature type="transmembrane region" description="Helical" evidence="8">
    <location>
        <begin position="313"/>
        <end position="331"/>
    </location>
</feature>
<dbReference type="EMBL" id="JANBQB010001267">
    <property type="protein sequence ID" value="KAJ1971730.1"/>
    <property type="molecule type" value="Genomic_DNA"/>
</dbReference>
<dbReference type="InterPro" id="IPR004014">
    <property type="entry name" value="ATPase_P-typ_cation-transptr_N"/>
</dbReference>
<keyword evidence="4" id="KW-0067">ATP-binding</keyword>
<feature type="non-terminal residue" evidence="10">
    <location>
        <position position="1"/>
    </location>
</feature>
<reference evidence="10" key="1">
    <citation type="submission" date="2022-07" db="EMBL/GenBank/DDBJ databases">
        <title>Phylogenomic reconstructions and comparative analyses of Kickxellomycotina fungi.</title>
        <authorList>
            <person name="Reynolds N.K."/>
            <person name="Stajich J.E."/>
            <person name="Barry K."/>
            <person name="Grigoriev I.V."/>
            <person name="Crous P."/>
            <person name="Smith M.E."/>
        </authorList>
    </citation>
    <scope>NUCLEOTIDE SEQUENCE</scope>
    <source>
        <strain evidence="10">RSA 567</strain>
    </source>
</reference>
<dbReference type="GO" id="GO:0005524">
    <property type="term" value="F:ATP binding"/>
    <property type="evidence" value="ECO:0007669"/>
    <property type="project" value="UniProtKB-KW"/>
</dbReference>
<organism evidence="10 11">
    <name type="scientific">Dimargaris verticillata</name>
    <dbReference type="NCBI Taxonomy" id="2761393"/>
    <lineage>
        <taxon>Eukaryota</taxon>
        <taxon>Fungi</taxon>
        <taxon>Fungi incertae sedis</taxon>
        <taxon>Zoopagomycota</taxon>
        <taxon>Kickxellomycotina</taxon>
        <taxon>Dimargaritomycetes</taxon>
        <taxon>Dimargaritales</taxon>
        <taxon>Dimargaritaceae</taxon>
        <taxon>Dimargaris</taxon>
    </lineage>
</organism>
<evidence type="ECO:0000256" key="3">
    <source>
        <dbReference type="ARBA" id="ARBA00022741"/>
    </source>
</evidence>
<keyword evidence="8" id="KW-1133">Transmembrane helix</keyword>
<feature type="transmembrane region" description="Helical" evidence="8">
    <location>
        <begin position="6"/>
        <end position="23"/>
    </location>
</feature>
<evidence type="ECO:0000256" key="4">
    <source>
        <dbReference type="ARBA" id="ARBA00022840"/>
    </source>
</evidence>
<dbReference type="PANTHER" id="PTHR45630">
    <property type="entry name" value="CATION-TRANSPORTING ATPASE-RELATED"/>
    <property type="match status" value="1"/>
</dbReference>
<sequence length="332" mass="38452">PIWIGTFAASGVELVILLSWWLYRKVRRHHRTQTNASFFGTSTGKENGSASSNDYDGDAKLVGKPEPASRMSQASMSLESLDAGESPELEFKVQGYRNHWYGTVVLSTLVPVSLGFVVFLAILTADYYGSLNDVAISLSYGSTRLSNHTLIMVWYSASVWFLTLNVTRFRLRNAFRMPCTHTQSHVVQIEQTLEPMVMLDSESRSLRWLRWLEERIKRFSGWHAVVRTERVYRTQQGRLYFTYQCTRYVLNEAADRFEPFDLCLGDTSQQVLAHDKGLTTPEVKRRLELIGPNFISVHVPNFLMALGQEFTSFFYLYQLLILWLFYYNMYYK</sequence>
<dbReference type="OrthoDB" id="48943at2759"/>
<dbReference type="InterPro" id="IPR023298">
    <property type="entry name" value="ATPase_P-typ_TM_dom_sf"/>
</dbReference>
<comment type="caution">
    <text evidence="10">The sequence shown here is derived from an EMBL/GenBank/DDBJ whole genome shotgun (WGS) entry which is preliminary data.</text>
</comment>
<proteinExistence type="predicted"/>
<dbReference type="SUPFAM" id="SSF81665">
    <property type="entry name" value="Calcium ATPase, transmembrane domain M"/>
    <property type="match status" value="1"/>
</dbReference>
<feature type="transmembrane region" description="Helical" evidence="8">
    <location>
        <begin position="100"/>
        <end position="125"/>
    </location>
</feature>
<gene>
    <name evidence="10" type="ORF">H4R34_005642</name>
</gene>
<feature type="transmembrane region" description="Helical" evidence="8">
    <location>
        <begin position="145"/>
        <end position="167"/>
    </location>
</feature>
<dbReference type="AlphaFoldDB" id="A0A9W8EAJ4"/>
<evidence type="ECO:0000259" key="9">
    <source>
        <dbReference type="Pfam" id="PF00690"/>
    </source>
</evidence>
<feature type="region of interest" description="Disordered" evidence="7">
    <location>
        <begin position="37"/>
        <end position="57"/>
    </location>
</feature>
<keyword evidence="8" id="KW-0812">Transmembrane</keyword>
<dbReference type="GO" id="GO:0019829">
    <property type="term" value="F:ATPase-coupled monoatomic cation transmembrane transporter activity"/>
    <property type="evidence" value="ECO:0007669"/>
    <property type="project" value="TreeGrafter"/>
</dbReference>
<evidence type="ECO:0000256" key="7">
    <source>
        <dbReference type="SAM" id="MobiDB-lite"/>
    </source>
</evidence>